<dbReference type="InterPro" id="IPR001387">
    <property type="entry name" value="Cro/C1-type_HTH"/>
</dbReference>
<dbReference type="InterPro" id="IPR010982">
    <property type="entry name" value="Lambda_DNA-bd_dom_sf"/>
</dbReference>
<name>A0A4R2R8X4_9RHOB</name>
<proteinExistence type="predicted"/>
<dbReference type="SUPFAM" id="SSF47413">
    <property type="entry name" value="lambda repressor-like DNA-binding domains"/>
    <property type="match status" value="1"/>
</dbReference>
<gene>
    <name evidence="2" type="ORF">EV663_1302</name>
</gene>
<comment type="caution">
    <text evidence="2">The sequence shown here is derived from an EMBL/GenBank/DDBJ whole genome shotgun (WGS) entry which is preliminary data.</text>
</comment>
<dbReference type="EMBL" id="SLXU01000030">
    <property type="protein sequence ID" value="TCP58379.1"/>
    <property type="molecule type" value="Genomic_DNA"/>
</dbReference>
<protein>
    <recommendedName>
        <fullName evidence="1">HTH cro/C1-type domain-containing protein</fullName>
    </recommendedName>
</protein>
<dbReference type="Gene3D" id="1.10.260.40">
    <property type="entry name" value="lambda repressor-like DNA-binding domains"/>
    <property type="match status" value="1"/>
</dbReference>
<dbReference type="AlphaFoldDB" id="A0A4R2R8X4"/>
<dbReference type="PROSITE" id="PS50943">
    <property type="entry name" value="HTH_CROC1"/>
    <property type="match status" value="1"/>
</dbReference>
<feature type="domain" description="HTH cro/C1-type" evidence="1">
    <location>
        <begin position="12"/>
        <end position="68"/>
    </location>
</feature>
<dbReference type="GO" id="GO:0003677">
    <property type="term" value="F:DNA binding"/>
    <property type="evidence" value="ECO:0007669"/>
    <property type="project" value="InterPro"/>
</dbReference>
<evidence type="ECO:0000313" key="3">
    <source>
        <dbReference type="Proteomes" id="UP000295050"/>
    </source>
</evidence>
<dbReference type="OrthoDB" id="7206663at2"/>
<organism evidence="2 3">
    <name type="scientific">Rhodovulum bhavnagarense</name>
    <dbReference type="NCBI Taxonomy" id="992286"/>
    <lineage>
        <taxon>Bacteria</taxon>
        <taxon>Pseudomonadati</taxon>
        <taxon>Pseudomonadota</taxon>
        <taxon>Alphaproteobacteria</taxon>
        <taxon>Rhodobacterales</taxon>
        <taxon>Paracoccaceae</taxon>
        <taxon>Rhodovulum</taxon>
    </lineage>
</organism>
<evidence type="ECO:0000259" key="1">
    <source>
        <dbReference type="PROSITE" id="PS50943"/>
    </source>
</evidence>
<reference evidence="2 3" key="1">
    <citation type="submission" date="2019-03" db="EMBL/GenBank/DDBJ databases">
        <title>Genomic Encyclopedia of Type Strains, Phase IV (KMG-IV): sequencing the most valuable type-strain genomes for metagenomic binning, comparative biology and taxonomic classification.</title>
        <authorList>
            <person name="Goeker M."/>
        </authorList>
    </citation>
    <scope>NUCLEOTIDE SEQUENCE [LARGE SCALE GENOMIC DNA]</scope>
    <source>
        <strain evidence="2 3">DSM 24766</strain>
    </source>
</reference>
<sequence length="85" mass="9384">MTQGVCLTGRQVRAARAVLRWSVKELSERSGVGFATIVRYEEQVGVPRSRKGNLEKLRLVFETAGIEFVGTPDDRPGLRIGTPRG</sequence>
<dbReference type="CDD" id="cd00093">
    <property type="entry name" value="HTH_XRE"/>
    <property type="match status" value="1"/>
</dbReference>
<evidence type="ECO:0000313" key="2">
    <source>
        <dbReference type="EMBL" id="TCP58379.1"/>
    </source>
</evidence>
<accession>A0A4R2R8X4</accession>
<dbReference type="RefSeq" id="WP_132953339.1">
    <property type="nucleotide sequence ID" value="NZ_SLXU01000030.1"/>
</dbReference>
<keyword evidence="3" id="KW-1185">Reference proteome</keyword>
<dbReference type="Proteomes" id="UP000295050">
    <property type="component" value="Unassembled WGS sequence"/>
</dbReference>